<evidence type="ECO:0000313" key="1">
    <source>
        <dbReference type="EMBL" id="KAG6682946.1"/>
    </source>
</evidence>
<comment type="caution">
    <text evidence="1">The sequence shown here is derived from an EMBL/GenBank/DDBJ whole genome shotgun (WGS) entry which is preliminary data.</text>
</comment>
<accession>A0A922DEJ3</accession>
<sequence>MSTFQNMKSLDYKALRHLTSLGSLPIYSCPKLRSMQEEGLPASISSLQIYQCALLGKQLQNKNGKAWRKIAHIPYKGLHAIWK</sequence>
<organism evidence="1 2">
    <name type="scientific">Carya illinoinensis</name>
    <name type="common">Pecan</name>
    <dbReference type="NCBI Taxonomy" id="32201"/>
    <lineage>
        <taxon>Eukaryota</taxon>
        <taxon>Viridiplantae</taxon>
        <taxon>Streptophyta</taxon>
        <taxon>Embryophyta</taxon>
        <taxon>Tracheophyta</taxon>
        <taxon>Spermatophyta</taxon>
        <taxon>Magnoliopsida</taxon>
        <taxon>eudicotyledons</taxon>
        <taxon>Gunneridae</taxon>
        <taxon>Pentapetalae</taxon>
        <taxon>rosids</taxon>
        <taxon>fabids</taxon>
        <taxon>Fagales</taxon>
        <taxon>Juglandaceae</taxon>
        <taxon>Carya</taxon>
    </lineage>
</organism>
<dbReference type="AlphaFoldDB" id="A0A922DEJ3"/>
<name>A0A922DEJ3_CARIL</name>
<evidence type="ECO:0000313" key="2">
    <source>
        <dbReference type="Proteomes" id="UP000811246"/>
    </source>
</evidence>
<protein>
    <submittedName>
        <fullName evidence="1">Uncharacterized protein</fullName>
    </submittedName>
</protein>
<gene>
    <name evidence="1" type="ORF">I3842_13G168000</name>
</gene>
<dbReference type="EMBL" id="CM031837">
    <property type="protein sequence ID" value="KAG6682946.1"/>
    <property type="molecule type" value="Genomic_DNA"/>
</dbReference>
<proteinExistence type="predicted"/>
<reference evidence="1" key="1">
    <citation type="submission" date="2021-01" db="EMBL/GenBank/DDBJ databases">
        <authorList>
            <person name="Lovell J.T."/>
            <person name="Bentley N."/>
            <person name="Bhattarai G."/>
            <person name="Jenkins J.W."/>
            <person name="Sreedasyam A."/>
            <person name="Alarcon Y."/>
            <person name="Bock C."/>
            <person name="Boston L."/>
            <person name="Carlson J."/>
            <person name="Cervantes K."/>
            <person name="Clermont K."/>
            <person name="Krom N."/>
            <person name="Kubenka K."/>
            <person name="Mamidi S."/>
            <person name="Mattison C."/>
            <person name="Monteros M."/>
            <person name="Pisani C."/>
            <person name="Plott C."/>
            <person name="Rajasekar S."/>
            <person name="Rhein H.S."/>
            <person name="Rohla C."/>
            <person name="Song M."/>
            <person name="Hilaire R.S."/>
            <person name="Shu S."/>
            <person name="Wells L."/>
            <person name="Wang X."/>
            <person name="Webber J."/>
            <person name="Heerema R.J."/>
            <person name="Klein P."/>
            <person name="Conner P."/>
            <person name="Grauke L."/>
            <person name="Grimwood J."/>
            <person name="Schmutz J."/>
            <person name="Randall J.J."/>
        </authorList>
    </citation>
    <scope>NUCLEOTIDE SEQUENCE</scope>
    <source>
        <tissue evidence="1">Leaf</tissue>
    </source>
</reference>
<dbReference type="Proteomes" id="UP000811246">
    <property type="component" value="Chromosome 13"/>
</dbReference>